<dbReference type="Proteomes" id="UP001164539">
    <property type="component" value="Chromosome 7"/>
</dbReference>
<dbReference type="EMBL" id="CM051400">
    <property type="protein sequence ID" value="KAJ4715391.1"/>
    <property type="molecule type" value="Genomic_DNA"/>
</dbReference>
<name>A0ACC1XVE1_MELAZ</name>
<evidence type="ECO:0000313" key="1">
    <source>
        <dbReference type="EMBL" id="KAJ4715391.1"/>
    </source>
</evidence>
<accession>A0ACC1XVE1</accession>
<keyword evidence="2" id="KW-1185">Reference proteome</keyword>
<organism evidence="1 2">
    <name type="scientific">Melia azedarach</name>
    <name type="common">Chinaberry tree</name>
    <dbReference type="NCBI Taxonomy" id="155640"/>
    <lineage>
        <taxon>Eukaryota</taxon>
        <taxon>Viridiplantae</taxon>
        <taxon>Streptophyta</taxon>
        <taxon>Embryophyta</taxon>
        <taxon>Tracheophyta</taxon>
        <taxon>Spermatophyta</taxon>
        <taxon>Magnoliopsida</taxon>
        <taxon>eudicotyledons</taxon>
        <taxon>Gunneridae</taxon>
        <taxon>Pentapetalae</taxon>
        <taxon>rosids</taxon>
        <taxon>malvids</taxon>
        <taxon>Sapindales</taxon>
        <taxon>Meliaceae</taxon>
        <taxon>Melia</taxon>
    </lineage>
</organism>
<sequence>MSATSSSSSTLLFQDLLGNFHSRKLLLHNPDPNQQPATAALSHTAESSMDSTVVIVLSFLVFAVICFGLNFLIGWALNSCSRLENSESRANSSTPTVKRGIKKKALKTFPVVNYSAELKLPGLDTECVICLLEFTAGERVRLLPKCNHGFHVRCIDKWLRTHSSCPKCRNCLIETCEKILGCSQQDRSSSGTSVPVPETIINIRPLEPEGMIRNCRESS</sequence>
<gene>
    <name evidence="1" type="ORF">OWV82_013755</name>
</gene>
<evidence type="ECO:0000313" key="2">
    <source>
        <dbReference type="Proteomes" id="UP001164539"/>
    </source>
</evidence>
<proteinExistence type="predicted"/>
<reference evidence="1 2" key="1">
    <citation type="journal article" date="2023" name="Science">
        <title>Complex scaffold remodeling in plant triterpene biosynthesis.</title>
        <authorList>
            <person name="De La Pena R."/>
            <person name="Hodgson H."/>
            <person name="Liu J.C."/>
            <person name="Stephenson M.J."/>
            <person name="Martin A.C."/>
            <person name="Owen C."/>
            <person name="Harkess A."/>
            <person name="Leebens-Mack J."/>
            <person name="Jimenez L.E."/>
            <person name="Osbourn A."/>
            <person name="Sattely E.S."/>
        </authorList>
    </citation>
    <scope>NUCLEOTIDE SEQUENCE [LARGE SCALE GENOMIC DNA]</scope>
    <source>
        <strain evidence="2">cv. JPN11</strain>
        <tissue evidence="1">Leaf</tissue>
    </source>
</reference>
<protein>
    <submittedName>
        <fullName evidence="1">RING-H2 finger protein</fullName>
    </submittedName>
</protein>
<comment type="caution">
    <text evidence="1">The sequence shown here is derived from an EMBL/GenBank/DDBJ whole genome shotgun (WGS) entry which is preliminary data.</text>
</comment>